<comment type="caution">
    <text evidence="6">The sequence shown here is derived from an EMBL/GenBank/DDBJ whole genome shotgun (WGS) entry which is preliminary data.</text>
</comment>
<feature type="compositionally biased region" description="Polar residues" evidence="4">
    <location>
        <begin position="522"/>
        <end position="541"/>
    </location>
</feature>
<keyword evidence="2 3" id="KW-0067">ATP-binding</keyword>
<reference evidence="6 7" key="1">
    <citation type="submission" date="2024-02" db="EMBL/GenBank/DDBJ databases">
        <authorList>
            <person name="Chen Y."/>
            <person name="Shah S."/>
            <person name="Dougan E. K."/>
            <person name="Thang M."/>
            <person name="Chan C."/>
        </authorList>
    </citation>
    <scope>NUCLEOTIDE SEQUENCE [LARGE SCALE GENOMIC DNA]</scope>
</reference>
<keyword evidence="7" id="KW-1185">Reference proteome</keyword>
<protein>
    <recommendedName>
        <fullName evidence="5">Protein kinase domain-containing protein</fullName>
    </recommendedName>
</protein>
<evidence type="ECO:0000313" key="6">
    <source>
        <dbReference type="EMBL" id="CAK9020556.1"/>
    </source>
</evidence>
<feature type="region of interest" description="Disordered" evidence="4">
    <location>
        <begin position="134"/>
        <end position="169"/>
    </location>
</feature>
<dbReference type="InterPro" id="IPR011009">
    <property type="entry name" value="Kinase-like_dom_sf"/>
</dbReference>
<dbReference type="SUPFAM" id="SSF56112">
    <property type="entry name" value="Protein kinase-like (PK-like)"/>
    <property type="match status" value="1"/>
</dbReference>
<gene>
    <name evidence="6" type="ORF">CCMP2556_LOCUS14100</name>
</gene>
<dbReference type="InterPro" id="IPR017441">
    <property type="entry name" value="Protein_kinase_ATP_BS"/>
</dbReference>
<evidence type="ECO:0000313" key="7">
    <source>
        <dbReference type="Proteomes" id="UP001642484"/>
    </source>
</evidence>
<dbReference type="Gene3D" id="1.10.510.10">
    <property type="entry name" value="Transferase(Phosphotransferase) domain 1"/>
    <property type="match status" value="1"/>
</dbReference>
<dbReference type="Proteomes" id="UP001642484">
    <property type="component" value="Unassembled WGS sequence"/>
</dbReference>
<dbReference type="SMART" id="SM00220">
    <property type="entry name" value="S_TKc"/>
    <property type="match status" value="1"/>
</dbReference>
<proteinExistence type="predicted"/>
<dbReference type="PROSITE" id="PS50011">
    <property type="entry name" value="PROTEIN_KINASE_DOM"/>
    <property type="match status" value="1"/>
</dbReference>
<evidence type="ECO:0000256" key="2">
    <source>
        <dbReference type="ARBA" id="ARBA00022840"/>
    </source>
</evidence>
<feature type="compositionally biased region" description="Low complexity" evidence="4">
    <location>
        <begin position="153"/>
        <end position="169"/>
    </location>
</feature>
<feature type="domain" description="Protein kinase" evidence="5">
    <location>
        <begin position="209"/>
        <end position="479"/>
    </location>
</feature>
<sequence>MSSRPGTGRLGRRNTVHQTEGEDKKAEPSALAPACPREAESSPATSPPIELLPFVRLHACHKELKGIPETLLEAELNEALEWSRPESNKKFRLAVRGHYLLILDDSGSRIPLREDELIGLEVLTKRGSEGIPPLVGLKTVKPEESKDSKAKGEGAAAKAPVPKGKGAPSKPVDSAWLLVAEGGEECVHRAVLSLAGAGALRSDFEAAYHMEDGVVGTGSFGSVHKARVKNSKGEKERGGEPLVVKCIDPAGFCEGKDKEAEAIPKLLRSEMSFMLTAKGHPHILALHAIFRHMSGSWMLVTDFCAGGDAFTHIAKTGVQTEASCKVLLDGLLSALSHLGGLRILHRDVKPENLLLQTGGRPVLCDFGLACSESDPEETKRRVGSPGYISPEVLLGSACTHKADVFAAGGTLHFAMTGSAPFLGKDMASTLHKTMFEQVYYNSPENDKHSDQCKEFACLLLSKAPEERPSAAEALRNAWIGRKEDLSLRPPSSMAPGRAATNPGKRRAMTVKADKLSFAASDLSPTGSLTMGKTFSQKSDSTPPRPASSFRKGRAIPRAADERMVRGG</sequence>
<feature type="region of interest" description="Disordered" evidence="4">
    <location>
        <begin position="486"/>
        <end position="506"/>
    </location>
</feature>
<feature type="compositionally biased region" description="Basic and acidic residues" evidence="4">
    <location>
        <begin position="140"/>
        <end position="152"/>
    </location>
</feature>
<dbReference type="InterPro" id="IPR000719">
    <property type="entry name" value="Prot_kinase_dom"/>
</dbReference>
<feature type="compositionally biased region" description="Basic and acidic residues" evidence="4">
    <location>
        <begin position="558"/>
        <end position="567"/>
    </location>
</feature>
<organism evidence="6 7">
    <name type="scientific">Durusdinium trenchii</name>
    <dbReference type="NCBI Taxonomy" id="1381693"/>
    <lineage>
        <taxon>Eukaryota</taxon>
        <taxon>Sar</taxon>
        <taxon>Alveolata</taxon>
        <taxon>Dinophyceae</taxon>
        <taxon>Suessiales</taxon>
        <taxon>Symbiodiniaceae</taxon>
        <taxon>Durusdinium</taxon>
    </lineage>
</organism>
<feature type="region of interest" description="Disordered" evidence="4">
    <location>
        <begin position="521"/>
        <end position="567"/>
    </location>
</feature>
<dbReference type="EMBL" id="CAXAMN010007136">
    <property type="protein sequence ID" value="CAK9020556.1"/>
    <property type="molecule type" value="Genomic_DNA"/>
</dbReference>
<dbReference type="Pfam" id="PF00069">
    <property type="entry name" value="Pkinase"/>
    <property type="match status" value="1"/>
</dbReference>
<evidence type="ECO:0000256" key="4">
    <source>
        <dbReference type="SAM" id="MobiDB-lite"/>
    </source>
</evidence>
<evidence type="ECO:0000256" key="1">
    <source>
        <dbReference type="ARBA" id="ARBA00022741"/>
    </source>
</evidence>
<dbReference type="InterPro" id="IPR008271">
    <property type="entry name" value="Ser/Thr_kinase_AS"/>
</dbReference>
<name>A0ABP0K200_9DINO</name>
<evidence type="ECO:0000259" key="5">
    <source>
        <dbReference type="PROSITE" id="PS50011"/>
    </source>
</evidence>
<dbReference type="PROSITE" id="PS00107">
    <property type="entry name" value="PROTEIN_KINASE_ATP"/>
    <property type="match status" value="1"/>
</dbReference>
<keyword evidence="1 3" id="KW-0547">Nucleotide-binding</keyword>
<feature type="binding site" evidence="3">
    <location>
        <position position="245"/>
    </location>
    <ligand>
        <name>ATP</name>
        <dbReference type="ChEBI" id="CHEBI:30616"/>
    </ligand>
</feature>
<evidence type="ECO:0000256" key="3">
    <source>
        <dbReference type="PROSITE-ProRule" id="PRU10141"/>
    </source>
</evidence>
<dbReference type="PROSITE" id="PS00108">
    <property type="entry name" value="PROTEIN_KINASE_ST"/>
    <property type="match status" value="1"/>
</dbReference>
<feature type="region of interest" description="Disordered" evidence="4">
    <location>
        <begin position="1"/>
        <end position="46"/>
    </location>
</feature>
<dbReference type="PANTHER" id="PTHR24347">
    <property type="entry name" value="SERINE/THREONINE-PROTEIN KINASE"/>
    <property type="match status" value="1"/>
</dbReference>
<accession>A0ABP0K200</accession>